<name>A0A098LFV2_9BACT</name>
<protein>
    <submittedName>
        <fullName evidence="4">Alcohol dehydrogenase, zinc-dependent</fullName>
    </submittedName>
</protein>
<dbReference type="GO" id="GO:0016491">
    <property type="term" value="F:oxidoreductase activity"/>
    <property type="evidence" value="ECO:0007669"/>
    <property type="project" value="UniProtKB-KW"/>
</dbReference>
<accession>A0A098LFV2</accession>
<dbReference type="CDD" id="cd05289">
    <property type="entry name" value="MDR_like_2"/>
    <property type="match status" value="1"/>
</dbReference>
<dbReference type="AlphaFoldDB" id="A0A098LFV2"/>
<comment type="caution">
    <text evidence="4">The sequence shown here is derived from an EMBL/GenBank/DDBJ whole genome shotgun (WGS) entry which is preliminary data.</text>
</comment>
<dbReference type="SUPFAM" id="SSF50129">
    <property type="entry name" value="GroES-like"/>
    <property type="match status" value="1"/>
</dbReference>
<keyword evidence="1" id="KW-0560">Oxidoreductase</keyword>
<dbReference type="STRING" id="153721.MYP_3070"/>
<dbReference type="InterPro" id="IPR050700">
    <property type="entry name" value="YIM1/Zinc_Alcohol_DH_Fams"/>
</dbReference>
<dbReference type="InterPro" id="IPR036291">
    <property type="entry name" value="NAD(P)-bd_dom_sf"/>
</dbReference>
<dbReference type="SUPFAM" id="SSF51735">
    <property type="entry name" value="NAD(P)-binding Rossmann-fold domains"/>
    <property type="match status" value="1"/>
</dbReference>
<dbReference type="InterPro" id="IPR013154">
    <property type="entry name" value="ADH-like_N"/>
</dbReference>
<dbReference type="InterPro" id="IPR002364">
    <property type="entry name" value="Quin_OxRdtase/zeta-crystal_CS"/>
</dbReference>
<dbReference type="PROSITE" id="PS01162">
    <property type="entry name" value="QOR_ZETA_CRYSTAL"/>
    <property type="match status" value="1"/>
</dbReference>
<dbReference type="PANTHER" id="PTHR11695">
    <property type="entry name" value="ALCOHOL DEHYDROGENASE RELATED"/>
    <property type="match status" value="1"/>
</dbReference>
<feature type="compositionally biased region" description="Polar residues" evidence="2">
    <location>
        <begin position="1"/>
        <end position="13"/>
    </location>
</feature>
<dbReference type="Pfam" id="PF13602">
    <property type="entry name" value="ADH_zinc_N_2"/>
    <property type="match status" value="1"/>
</dbReference>
<reference evidence="4 5" key="1">
    <citation type="submission" date="2014-09" db="EMBL/GenBank/DDBJ databases">
        <title>Sporocytophaga myxococcoides PG-01 genome sequencing.</title>
        <authorList>
            <person name="Liu L."/>
            <person name="Gao P.J."/>
            <person name="Chen G.J."/>
            <person name="Wang L.S."/>
        </authorList>
    </citation>
    <scope>NUCLEOTIDE SEQUENCE [LARGE SCALE GENOMIC DNA]</scope>
    <source>
        <strain evidence="4 5">PG-01</strain>
    </source>
</reference>
<dbReference type="InterPro" id="IPR011032">
    <property type="entry name" value="GroES-like_sf"/>
</dbReference>
<keyword evidence="5" id="KW-1185">Reference proteome</keyword>
<evidence type="ECO:0000313" key="4">
    <source>
        <dbReference type="EMBL" id="GAL85841.1"/>
    </source>
</evidence>
<dbReference type="Proteomes" id="UP000030185">
    <property type="component" value="Unassembled WGS sequence"/>
</dbReference>
<evidence type="ECO:0000256" key="1">
    <source>
        <dbReference type="ARBA" id="ARBA00023002"/>
    </source>
</evidence>
<proteinExistence type="predicted"/>
<organism evidence="4 5">
    <name type="scientific">Sporocytophaga myxococcoides</name>
    <dbReference type="NCBI Taxonomy" id="153721"/>
    <lineage>
        <taxon>Bacteria</taxon>
        <taxon>Pseudomonadati</taxon>
        <taxon>Bacteroidota</taxon>
        <taxon>Cytophagia</taxon>
        <taxon>Cytophagales</taxon>
        <taxon>Cytophagaceae</taxon>
        <taxon>Sporocytophaga</taxon>
    </lineage>
</organism>
<evidence type="ECO:0000313" key="5">
    <source>
        <dbReference type="Proteomes" id="UP000030185"/>
    </source>
</evidence>
<feature type="domain" description="Enoyl reductase (ER)" evidence="3">
    <location>
        <begin position="37"/>
        <end position="331"/>
    </location>
</feature>
<gene>
    <name evidence="4" type="ORF">MYP_3070</name>
</gene>
<dbReference type="Gene3D" id="3.40.50.720">
    <property type="entry name" value="NAD(P)-binding Rossmann-like Domain"/>
    <property type="match status" value="1"/>
</dbReference>
<dbReference type="GO" id="GO:0008270">
    <property type="term" value="F:zinc ion binding"/>
    <property type="evidence" value="ECO:0007669"/>
    <property type="project" value="InterPro"/>
</dbReference>
<dbReference type="Gene3D" id="3.90.180.10">
    <property type="entry name" value="Medium-chain alcohol dehydrogenases, catalytic domain"/>
    <property type="match status" value="1"/>
</dbReference>
<dbReference type="EMBL" id="BBLT01000006">
    <property type="protein sequence ID" value="GAL85841.1"/>
    <property type="molecule type" value="Genomic_DNA"/>
</dbReference>
<evidence type="ECO:0000259" key="3">
    <source>
        <dbReference type="SMART" id="SM00829"/>
    </source>
</evidence>
<dbReference type="SMART" id="SM00829">
    <property type="entry name" value="PKS_ER"/>
    <property type="match status" value="1"/>
</dbReference>
<dbReference type="PANTHER" id="PTHR11695:SF294">
    <property type="entry name" value="RETICULON-4-INTERACTING PROTEIN 1, MITOCHONDRIAL"/>
    <property type="match status" value="1"/>
</dbReference>
<feature type="region of interest" description="Disordered" evidence="2">
    <location>
        <begin position="1"/>
        <end position="20"/>
    </location>
</feature>
<dbReference type="eggNOG" id="COG0604">
    <property type="taxonomic scope" value="Bacteria"/>
</dbReference>
<sequence>MKEMKTTPQQTEGTETKSKKALGDKMKAIVIHNFGDGNVLQQEEVTIPKIEQDDILVKVQAAGINPIDWKVRQGYREDFLQNNNPGILGWDVAGTVIEVGDLVTRFKPGDKIYANPSAARNGAYAEYIAIRSYEAALVPKSISVTEAAGVPLAAQTAWTGLFDKANLKADQKVLIHGASGGVGTFAVQLAKIAGAYVIGTCSKTNIDMVKSIGADQVIDYKNEDFSTKLKNIDVVLDTIGGDTQVKSLKVLKAGGILVSTVGINAAEKSPRPDVKTIGYYSIGNGAKLAEIGGLIEKGLIKIIIDRTFPLENVREAHQLSETHHAKGKIILTIDQKTNG</sequence>
<dbReference type="InterPro" id="IPR020843">
    <property type="entry name" value="ER"/>
</dbReference>
<evidence type="ECO:0000256" key="2">
    <source>
        <dbReference type="SAM" id="MobiDB-lite"/>
    </source>
</evidence>
<dbReference type="Pfam" id="PF08240">
    <property type="entry name" value="ADH_N"/>
    <property type="match status" value="1"/>
</dbReference>